<evidence type="ECO:0000256" key="1">
    <source>
        <dbReference type="SAM" id="SignalP"/>
    </source>
</evidence>
<evidence type="ECO:0000313" key="2">
    <source>
        <dbReference type="EMBL" id="MRG94943.1"/>
    </source>
</evidence>
<gene>
    <name evidence="2" type="ORF">GF068_23910</name>
</gene>
<sequence>MNRFVIPMLALSLVACAPDWDGTYAGEIKQSGFCNDGSSVPETEADVEFTVLHETETDTLSWDAACGATVLADLEGDVAKVRQASCPAETSNGTTRSSTIEGGTLTFSDTTMRMELDISVTLSGAITGTCNVTAEGLLVRIGD</sequence>
<name>A0A6N7PSH3_9BACT</name>
<organism evidence="2 3">
    <name type="scientific">Polyangium spumosum</name>
    <dbReference type="NCBI Taxonomy" id="889282"/>
    <lineage>
        <taxon>Bacteria</taxon>
        <taxon>Pseudomonadati</taxon>
        <taxon>Myxococcota</taxon>
        <taxon>Polyangia</taxon>
        <taxon>Polyangiales</taxon>
        <taxon>Polyangiaceae</taxon>
        <taxon>Polyangium</taxon>
    </lineage>
</organism>
<evidence type="ECO:0008006" key="4">
    <source>
        <dbReference type="Google" id="ProtNLM"/>
    </source>
</evidence>
<keyword evidence="3" id="KW-1185">Reference proteome</keyword>
<dbReference type="AlphaFoldDB" id="A0A6N7PSH3"/>
<dbReference type="RefSeq" id="WP_153821732.1">
    <property type="nucleotide sequence ID" value="NZ_WJIE01000006.1"/>
</dbReference>
<dbReference type="Proteomes" id="UP000440224">
    <property type="component" value="Unassembled WGS sequence"/>
</dbReference>
<evidence type="ECO:0000313" key="3">
    <source>
        <dbReference type="Proteomes" id="UP000440224"/>
    </source>
</evidence>
<dbReference type="OrthoDB" id="5518426at2"/>
<keyword evidence="1" id="KW-0732">Signal</keyword>
<comment type="caution">
    <text evidence="2">The sequence shown here is derived from an EMBL/GenBank/DDBJ whole genome shotgun (WGS) entry which is preliminary data.</text>
</comment>
<reference evidence="2 3" key="1">
    <citation type="submission" date="2019-10" db="EMBL/GenBank/DDBJ databases">
        <title>A soil myxobacterium in the family Polyangiaceae.</title>
        <authorList>
            <person name="Li Y."/>
            <person name="Wang J."/>
        </authorList>
    </citation>
    <scope>NUCLEOTIDE SEQUENCE [LARGE SCALE GENOMIC DNA]</scope>
    <source>
        <strain evidence="2 3">DSM 14734</strain>
    </source>
</reference>
<feature type="signal peptide" evidence="1">
    <location>
        <begin position="1"/>
        <end position="17"/>
    </location>
</feature>
<feature type="chain" id="PRO_5027098254" description="Lipocalin-like domain-containing protein" evidence="1">
    <location>
        <begin position="18"/>
        <end position="143"/>
    </location>
</feature>
<accession>A0A6N7PSH3</accession>
<proteinExistence type="predicted"/>
<dbReference type="PROSITE" id="PS51257">
    <property type="entry name" value="PROKAR_LIPOPROTEIN"/>
    <property type="match status" value="1"/>
</dbReference>
<dbReference type="EMBL" id="WJIE01000006">
    <property type="protein sequence ID" value="MRG94943.1"/>
    <property type="molecule type" value="Genomic_DNA"/>
</dbReference>
<protein>
    <recommendedName>
        <fullName evidence="4">Lipocalin-like domain-containing protein</fullName>
    </recommendedName>
</protein>